<accession>A0A0E9VZS8</accession>
<organism evidence="1">
    <name type="scientific">Anguilla anguilla</name>
    <name type="common">European freshwater eel</name>
    <name type="synonym">Muraena anguilla</name>
    <dbReference type="NCBI Taxonomy" id="7936"/>
    <lineage>
        <taxon>Eukaryota</taxon>
        <taxon>Metazoa</taxon>
        <taxon>Chordata</taxon>
        <taxon>Craniata</taxon>
        <taxon>Vertebrata</taxon>
        <taxon>Euteleostomi</taxon>
        <taxon>Actinopterygii</taxon>
        <taxon>Neopterygii</taxon>
        <taxon>Teleostei</taxon>
        <taxon>Anguilliformes</taxon>
        <taxon>Anguillidae</taxon>
        <taxon>Anguilla</taxon>
    </lineage>
</organism>
<dbReference type="AlphaFoldDB" id="A0A0E9VZS8"/>
<name>A0A0E9VZS8_ANGAN</name>
<proteinExistence type="predicted"/>
<sequence length="36" mass="4485">MAEQTEGTLRVRQQQFCVKAFHRFNLPTHRMHERDW</sequence>
<protein>
    <submittedName>
        <fullName evidence="1">Uncharacterized protein</fullName>
    </submittedName>
</protein>
<reference evidence="1" key="2">
    <citation type="journal article" date="2015" name="Fish Shellfish Immunol.">
        <title>Early steps in the European eel (Anguilla anguilla)-Vibrio vulnificus interaction in the gills: Role of the RtxA13 toxin.</title>
        <authorList>
            <person name="Callol A."/>
            <person name="Pajuelo D."/>
            <person name="Ebbesson L."/>
            <person name="Teles M."/>
            <person name="MacKenzie S."/>
            <person name="Amaro C."/>
        </authorList>
    </citation>
    <scope>NUCLEOTIDE SEQUENCE</scope>
</reference>
<evidence type="ECO:0000313" key="1">
    <source>
        <dbReference type="EMBL" id="JAH83586.1"/>
    </source>
</evidence>
<reference evidence="1" key="1">
    <citation type="submission" date="2014-11" db="EMBL/GenBank/DDBJ databases">
        <authorList>
            <person name="Amaro Gonzalez C."/>
        </authorList>
    </citation>
    <scope>NUCLEOTIDE SEQUENCE</scope>
</reference>
<dbReference type="EMBL" id="GBXM01024991">
    <property type="protein sequence ID" value="JAH83586.1"/>
    <property type="molecule type" value="Transcribed_RNA"/>
</dbReference>